<keyword evidence="5" id="KW-0804">Transcription</keyword>
<dbReference type="InterPro" id="IPR003142">
    <property type="entry name" value="BPL_C"/>
</dbReference>
<dbReference type="InterPro" id="IPR030855">
    <property type="entry name" value="Bifunct_BirA"/>
</dbReference>
<evidence type="ECO:0000256" key="5">
    <source>
        <dbReference type="HAMAP-Rule" id="MF_00978"/>
    </source>
</evidence>
<dbReference type="SUPFAM" id="SSF55681">
    <property type="entry name" value="Class II aaRS and biotin synthetases"/>
    <property type="match status" value="1"/>
</dbReference>
<dbReference type="SUPFAM" id="SSF50037">
    <property type="entry name" value="C-terminal domain of transcriptional repressors"/>
    <property type="match status" value="1"/>
</dbReference>
<feature type="binding site" evidence="5">
    <location>
        <begin position="124"/>
        <end position="126"/>
    </location>
    <ligand>
        <name>biotin</name>
        <dbReference type="ChEBI" id="CHEBI:57586"/>
    </ligand>
</feature>
<dbReference type="InterPro" id="IPR004143">
    <property type="entry name" value="BPL_LPL_catalytic"/>
</dbReference>
<keyword evidence="5" id="KW-0238">DNA-binding</keyword>
<dbReference type="HAMAP" id="MF_00978">
    <property type="entry name" value="Bifunct_BirA"/>
    <property type="match status" value="1"/>
</dbReference>
<protein>
    <recommendedName>
        <fullName evidence="5">Bifunctional ligase/repressor BirA</fullName>
    </recommendedName>
    <alternativeName>
        <fullName evidence="5">Biotin--[acetyl-CoA-carboxylase] ligase</fullName>
        <ecNumber evidence="5">6.3.4.15</ecNumber>
    </alternativeName>
    <alternativeName>
        <fullName evidence="5">Biotin--protein ligase</fullName>
    </alternativeName>
    <alternativeName>
        <fullName evidence="5">Biotin-[acetyl-CoA carboxylase] synthetase</fullName>
    </alternativeName>
</protein>
<evidence type="ECO:0000256" key="2">
    <source>
        <dbReference type="ARBA" id="ARBA00022741"/>
    </source>
</evidence>
<dbReference type="Pfam" id="PF03099">
    <property type="entry name" value="BPL_LplA_LipB"/>
    <property type="match status" value="1"/>
</dbReference>
<evidence type="ECO:0000256" key="4">
    <source>
        <dbReference type="ARBA" id="ARBA00023267"/>
    </source>
</evidence>
<dbReference type="EMBL" id="JAJEPX010000018">
    <property type="protein sequence ID" value="MCC2176944.1"/>
    <property type="molecule type" value="Genomic_DNA"/>
</dbReference>
<dbReference type="InterPro" id="IPR013196">
    <property type="entry name" value="HTH_11"/>
</dbReference>
<dbReference type="InterPro" id="IPR045864">
    <property type="entry name" value="aa-tRNA-synth_II/BPL/LPL"/>
</dbReference>
<evidence type="ECO:0000259" key="6">
    <source>
        <dbReference type="PROSITE" id="PS51733"/>
    </source>
</evidence>
<evidence type="ECO:0000256" key="3">
    <source>
        <dbReference type="ARBA" id="ARBA00022840"/>
    </source>
</evidence>
<dbReference type="GO" id="GO:0005524">
    <property type="term" value="F:ATP binding"/>
    <property type="evidence" value="ECO:0007669"/>
    <property type="project" value="UniProtKB-UniRule"/>
</dbReference>
<accession>A0AAW4VY56</accession>
<feature type="binding site" evidence="5">
    <location>
        <position position="191"/>
    </location>
    <ligand>
        <name>biotin</name>
        <dbReference type="ChEBI" id="CHEBI:57586"/>
    </ligand>
</feature>
<proteinExistence type="inferred from homology"/>
<reference evidence="7 8" key="1">
    <citation type="submission" date="2021-10" db="EMBL/GenBank/DDBJ databases">
        <title>Anaerobic single-cell dispensing facilitates the cultivation of human gut bacteria.</title>
        <authorList>
            <person name="Afrizal A."/>
        </authorList>
    </citation>
    <scope>NUCLEOTIDE SEQUENCE [LARGE SCALE GENOMIC DNA]</scope>
    <source>
        <strain evidence="7 8">CLA-AA-H270</strain>
    </source>
</reference>
<dbReference type="InterPro" id="IPR004408">
    <property type="entry name" value="Biotin_CoA_COase_ligase"/>
</dbReference>
<dbReference type="Proteomes" id="UP001298753">
    <property type="component" value="Unassembled WGS sequence"/>
</dbReference>
<keyword evidence="8" id="KW-1185">Reference proteome</keyword>
<keyword evidence="3 5" id="KW-0067">ATP-binding</keyword>
<evidence type="ECO:0000313" key="7">
    <source>
        <dbReference type="EMBL" id="MCC2176944.1"/>
    </source>
</evidence>
<dbReference type="GO" id="GO:0016740">
    <property type="term" value="F:transferase activity"/>
    <property type="evidence" value="ECO:0007669"/>
    <property type="project" value="UniProtKB-ARBA"/>
</dbReference>
<comment type="function">
    <text evidence="5">Acts both as a biotin--[acetyl-CoA-carboxylase] ligase and a repressor.</text>
</comment>
<dbReference type="InterPro" id="IPR008988">
    <property type="entry name" value="Transcriptional_repressor_C"/>
</dbReference>
<dbReference type="Pfam" id="PF08279">
    <property type="entry name" value="HTH_11"/>
    <property type="match status" value="1"/>
</dbReference>
<dbReference type="AlphaFoldDB" id="A0AAW4VY56"/>
<dbReference type="GO" id="GO:0004077">
    <property type="term" value="F:biotin--[biotin carboxyl-carrier protein] ligase activity"/>
    <property type="evidence" value="ECO:0007669"/>
    <property type="project" value="UniProtKB-UniRule"/>
</dbReference>
<comment type="caution">
    <text evidence="7">The sequence shown here is derived from an EMBL/GenBank/DDBJ whole genome shotgun (WGS) entry which is preliminary data.</text>
</comment>
<dbReference type="CDD" id="cd16442">
    <property type="entry name" value="BPL"/>
    <property type="match status" value="1"/>
</dbReference>
<keyword evidence="5" id="KW-0678">Repressor</keyword>
<evidence type="ECO:0000256" key="1">
    <source>
        <dbReference type="ARBA" id="ARBA00022598"/>
    </source>
</evidence>
<dbReference type="GO" id="GO:0003677">
    <property type="term" value="F:DNA binding"/>
    <property type="evidence" value="ECO:0007669"/>
    <property type="project" value="UniProtKB-UniRule"/>
</dbReference>
<feature type="binding site" evidence="5">
    <location>
        <position position="120"/>
    </location>
    <ligand>
        <name>biotin</name>
        <dbReference type="ChEBI" id="CHEBI:57586"/>
    </ligand>
</feature>
<evidence type="ECO:0000313" key="8">
    <source>
        <dbReference type="Proteomes" id="UP001298753"/>
    </source>
</evidence>
<feature type="DNA-binding region" description="H-T-H motif" evidence="5">
    <location>
        <begin position="26"/>
        <end position="45"/>
    </location>
</feature>
<sequence length="329" mass="35176">MEMIELTVKDAVLQALEQARGTRLSGGRLAEQLGVSRAAVHKAIAALRESGLAIDAVTGEGYRLASDDDSLTAAGINALLDTAVIGREILVEPSLTSSNTTMKEQYLGRRHGFTLFAEEQTGGRGRLGRTFVSPADTGVYMTILLHPTLPLSHLSFVTISAAIAVVRAIEQTAGFTPQIKWVNDVLMNGRKLCGILTEATIEGETGTVSSLVVGIGINLHPNPAWPEEVQAVAGAISDFGKPPRRAELAAAVLNHFEDVYALLDQGKEPELLEQYRERLCCIDRPVTVISPAGRYEAECVGLDENAHLLVKTADGQVNALSSGEISIRL</sequence>
<dbReference type="EC" id="6.3.4.15" evidence="5"/>
<comment type="catalytic activity">
    <reaction evidence="5">
        <text>biotin + L-lysyl-[protein] + ATP = N(6)-biotinyl-L-lysyl-[protein] + AMP + diphosphate + H(+)</text>
        <dbReference type="Rhea" id="RHEA:11756"/>
        <dbReference type="Rhea" id="RHEA-COMP:9752"/>
        <dbReference type="Rhea" id="RHEA-COMP:10505"/>
        <dbReference type="ChEBI" id="CHEBI:15378"/>
        <dbReference type="ChEBI" id="CHEBI:29969"/>
        <dbReference type="ChEBI" id="CHEBI:30616"/>
        <dbReference type="ChEBI" id="CHEBI:33019"/>
        <dbReference type="ChEBI" id="CHEBI:57586"/>
        <dbReference type="ChEBI" id="CHEBI:83144"/>
        <dbReference type="ChEBI" id="CHEBI:456215"/>
        <dbReference type="EC" id="6.3.4.15"/>
    </reaction>
</comment>
<keyword evidence="5" id="KW-0805">Transcription regulation</keyword>
<dbReference type="PANTHER" id="PTHR12835:SF5">
    <property type="entry name" value="BIOTIN--PROTEIN LIGASE"/>
    <property type="match status" value="1"/>
</dbReference>
<gene>
    <name evidence="5" type="primary">birA</name>
    <name evidence="7" type="ORF">LKD22_07365</name>
</gene>
<comment type="similarity">
    <text evidence="5">Belongs to the biotin--protein ligase family.</text>
</comment>
<dbReference type="Gene3D" id="2.30.30.100">
    <property type="match status" value="1"/>
</dbReference>
<dbReference type="GO" id="GO:0009249">
    <property type="term" value="P:protein lipoylation"/>
    <property type="evidence" value="ECO:0007669"/>
    <property type="project" value="UniProtKB-ARBA"/>
</dbReference>
<dbReference type="PROSITE" id="PS51733">
    <property type="entry name" value="BPL_LPL_CATALYTIC"/>
    <property type="match status" value="1"/>
</dbReference>
<keyword evidence="1 5" id="KW-0436">Ligase</keyword>
<keyword evidence="4 5" id="KW-0092">Biotin</keyword>
<keyword evidence="2 5" id="KW-0547">Nucleotide-binding</keyword>
<dbReference type="Pfam" id="PF02237">
    <property type="entry name" value="BPL_C"/>
    <property type="match status" value="1"/>
</dbReference>
<dbReference type="GO" id="GO:0006355">
    <property type="term" value="P:regulation of DNA-templated transcription"/>
    <property type="evidence" value="ECO:0007669"/>
    <property type="project" value="UniProtKB-UniRule"/>
</dbReference>
<dbReference type="InterPro" id="IPR036390">
    <property type="entry name" value="WH_DNA-bd_sf"/>
</dbReference>
<dbReference type="InterPro" id="IPR036388">
    <property type="entry name" value="WH-like_DNA-bd_sf"/>
</dbReference>
<feature type="binding site" evidence="5">
    <location>
        <begin position="97"/>
        <end position="99"/>
    </location>
    <ligand>
        <name>biotin</name>
        <dbReference type="ChEBI" id="CHEBI:57586"/>
    </ligand>
</feature>
<dbReference type="NCBIfam" id="TIGR00121">
    <property type="entry name" value="birA_ligase"/>
    <property type="match status" value="1"/>
</dbReference>
<dbReference type="PANTHER" id="PTHR12835">
    <property type="entry name" value="BIOTIN PROTEIN LIGASE"/>
    <property type="match status" value="1"/>
</dbReference>
<feature type="domain" description="BPL/LPL catalytic" evidence="6">
    <location>
        <begin position="80"/>
        <end position="264"/>
    </location>
</feature>
<dbReference type="GO" id="GO:0005737">
    <property type="term" value="C:cytoplasm"/>
    <property type="evidence" value="ECO:0007669"/>
    <property type="project" value="TreeGrafter"/>
</dbReference>
<dbReference type="Gene3D" id="1.10.10.10">
    <property type="entry name" value="Winged helix-like DNA-binding domain superfamily/Winged helix DNA-binding domain"/>
    <property type="match status" value="1"/>
</dbReference>
<dbReference type="Gene3D" id="3.30.930.10">
    <property type="entry name" value="Bira Bifunctional Protein, Domain 2"/>
    <property type="match status" value="1"/>
</dbReference>
<dbReference type="SUPFAM" id="SSF46785">
    <property type="entry name" value="Winged helix' DNA-binding domain"/>
    <property type="match status" value="1"/>
</dbReference>
<organism evidence="7 8">
    <name type="scientific">Agathobaculum butyriciproducens</name>
    <dbReference type="NCBI Taxonomy" id="1628085"/>
    <lineage>
        <taxon>Bacteria</taxon>
        <taxon>Bacillati</taxon>
        <taxon>Bacillota</taxon>
        <taxon>Clostridia</taxon>
        <taxon>Eubacteriales</taxon>
        <taxon>Butyricicoccaceae</taxon>
        <taxon>Agathobaculum</taxon>
    </lineage>
</organism>
<name>A0AAW4VY56_9FIRM</name>